<name>A0ACC0TS87_9AGAM</name>
<gene>
    <name evidence="1" type="ORF">F5148DRAFT_1266982</name>
</gene>
<protein>
    <submittedName>
        <fullName evidence="1">Uncharacterized protein</fullName>
    </submittedName>
</protein>
<evidence type="ECO:0000313" key="1">
    <source>
        <dbReference type="EMBL" id="KAI9435021.1"/>
    </source>
</evidence>
<comment type="caution">
    <text evidence="1">The sequence shown here is derived from an EMBL/GenBank/DDBJ whole genome shotgun (WGS) entry which is preliminary data.</text>
</comment>
<reference evidence="1" key="1">
    <citation type="submission" date="2021-03" db="EMBL/GenBank/DDBJ databases">
        <title>Evolutionary priming and transition to the ectomycorrhizal habit in an iconic lineage of mushroom-forming fungi: is preadaptation a requirement?</title>
        <authorList>
            <consortium name="DOE Joint Genome Institute"/>
            <person name="Looney B.P."/>
            <person name="Miyauchi S."/>
            <person name="Morin E."/>
            <person name="Drula E."/>
            <person name="Courty P.E."/>
            <person name="Chicoki N."/>
            <person name="Fauchery L."/>
            <person name="Kohler A."/>
            <person name="Kuo A."/>
            <person name="LaButti K."/>
            <person name="Pangilinan J."/>
            <person name="Lipzen A."/>
            <person name="Riley R."/>
            <person name="Andreopoulos W."/>
            <person name="He G."/>
            <person name="Johnson J."/>
            <person name="Barry K.W."/>
            <person name="Grigoriev I.V."/>
            <person name="Nagy L."/>
            <person name="Hibbett D."/>
            <person name="Henrissat B."/>
            <person name="Matheny P.B."/>
            <person name="Labbe J."/>
            <person name="Martin A.F."/>
        </authorList>
    </citation>
    <scope>NUCLEOTIDE SEQUENCE</scope>
    <source>
        <strain evidence="1">BPL698</strain>
    </source>
</reference>
<evidence type="ECO:0000313" key="2">
    <source>
        <dbReference type="Proteomes" id="UP001207468"/>
    </source>
</evidence>
<organism evidence="1 2">
    <name type="scientific">Russula earlei</name>
    <dbReference type="NCBI Taxonomy" id="71964"/>
    <lineage>
        <taxon>Eukaryota</taxon>
        <taxon>Fungi</taxon>
        <taxon>Dikarya</taxon>
        <taxon>Basidiomycota</taxon>
        <taxon>Agaricomycotina</taxon>
        <taxon>Agaricomycetes</taxon>
        <taxon>Russulales</taxon>
        <taxon>Russulaceae</taxon>
        <taxon>Russula</taxon>
    </lineage>
</organism>
<keyword evidence="2" id="KW-1185">Reference proteome</keyword>
<dbReference type="Proteomes" id="UP001207468">
    <property type="component" value="Unassembled WGS sequence"/>
</dbReference>
<proteinExistence type="predicted"/>
<dbReference type="EMBL" id="JAGFNK010001086">
    <property type="protein sequence ID" value="KAI9435021.1"/>
    <property type="molecule type" value="Genomic_DNA"/>
</dbReference>
<accession>A0ACC0TS87</accession>
<sequence>MNSERTLESIETLRKEYMSNKDAINTLLGLLAATAAAALAIPGIETTHWIVRALWLSSVLQSISGAAVGGLTSGLFYLFFDEDIAQLQLPKPTEALCLLTLETVEGAELLQIVDKLFWKPSFAIVRSAMLFAAGAFAFVVTVDFGKQPRSYASRWPLAVVALGPSAIFLAEFWLLMLWCSVKHRRFRLQASGGRGPGSEA</sequence>